<accession>A0ACB9MUG2</accession>
<organism evidence="1 2">
    <name type="scientific">Bauhinia variegata</name>
    <name type="common">Purple orchid tree</name>
    <name type="synonym">Phanera variegata</name>
    <dbReference type="NCBI Taxonomy" id="167791"/>
    <lineage>
        <taxon>Eukaryota</taxon>
        <taxon>Viridiplantae</taxon>
        <taxon>Streptophyta</taxon>
        <taxon>Embryophyta</taxon>
        <taxon>Tracheophyta</taxon>
        <taxon>Spermatophyta</taxon>
        <taxon>Magnoliopsida</taxon>
        <taxon>eudicotyledons</taxon>
        <taxon>Gunneridae</taxon>
        <taxon>Pentapetalae</taxon>
        <taxon>rosids</taxon>
        <taxon>fabids</taxon>
        <taxon>Fabales</taxon>
        <taxon>Fabaceae</taxon>
        <taxon>Cercidoideae</taxon>
        <taxon>Cercideae</taxon>
        <taxon>Bauhiniinae</taxon>
        <taxon>Bauhinia</taxon>
    </lineage>
</organism>
<keyword evidence="2" id="KW-1185">Reference proteome</keyword>
<reference evidence="1 2" key="1">
    <citation type="journal article" date="2022" name="DNA Res.">
        <title>Chromosomal-level genome assembly of the orchid tree Bauhinia variegata (Leguminosae; Cercidoideae) supports the allotetraploid origin hypothesis of Bauhinia.</title>
        <authorList>
            <person name="Zhong Y."/>
            <person name="Chen Y."/>
            <person name="Zheng D."/>
            <person name="Pang J."/>
            <person name="Liu Y."/>
            <person name="Luo S."/>
            <person name="Meng S."/>
            <person name="Qian L."/>
            <person name="Wei D."/>
            <person name="Dai S."/>
            <person name="Zhou R."/>
        </authorList>
    </citation>
    <scope>NUCLEOTIDE SEQUENCE [LARGE SCALE GENOMIC DNA]</scope>
    <source>
        <strain evidence="1">BV-YZ2020</strain>
    </source>
</reference>
<protein>
    <submittedName>
        <fullName evidence="1">Uncharacterized protein</fullName>
    </submittedName>
</protein>
<evidence type="ECO:0000313" key="2">
    <source>
        <dbReference type="Proteomes" id="UP000828941"/>
    </source>
</evidence>
<proteinExistence type="predicted"/>
<dbReference type="Proteomes" id="UP000828941">
    <property type="component" value="Chromosome 8"/>
</dbReference>
<sequence>MVKVGCDLDGHLYDTKFSQPIPWIGIYIAAASLLCLIGMAADALLGFRRRKFWFPCKFFSLNATSLTLIAVALKLSVDLNTPMPSHRDQLAKLSSSAFVCTIIGNSMPSLGAMENKEILMNVMALGILVITIIVNICIQFATGVIYVFWQEHALIMFLMLILLLIMFSSALTVPTTKHFLELKYKKKYELALKECSVQTGGTIIDKTKFKLMKFWIMAHTSSPQFVMGRSPTCTASGAFCLLSALILAEAMLRSYFLPWSFRFCTGQSDYKWSTILILAIQGAAVGVGTIAPACRWFIAINFRCPKVNNTSRKMEFKVERYWIETLLEMKECPINLRIFNRRHRKLAHAAKLFCLKLCIQMQIGIVLMCKVVQLISISVVSTLLACHNLCRKWKYKLNKSDSTCFRSGTESQSDSKPDLSRFVLHLQGEEALVKVVMRNNCDATDHWIQVGESRQPNLLIKLLEKSSIMQGFKQVGAFDSDLVPSLHAEEPPNSWSLPLVTLASIALALPNINRNSVKELMFTLTESLPYVKLVEHCVDREGKLINIRRAAEIVWHGVDLYHKWLDVDLHELSVEAKSSKEAVEKLAEAAKARYERLKIENINICIKASPSHWPIKLLAANSMFRLCQTSLLSSECTSDLRSERLFEEITVVISDILGACLTNLLHVMSAKCLDSTIEEREDNVGQAVHILGKTKKIIEMLDSSEFPCFNSSRSTNIDDWRIMHKQKKNQLPSLPSSPQSDNETSFESSDLYLTID</sequence>
<name>A0ACB9MUG2_BAUVA</name>
<evidence type="ECO:0000313" key="1">
    <source>
        <dbReference type="EMBL" id="KAI4327114.1"/>
    </source>
</evidence>
<dbReference type="EMBL" id="CM039433">
    <property type="protein sequence ID" value="KAI4327114.1"/>
    <property type="molecule type" value="Genomic_DNA"/>
</dbReference>
<comment type="caution">
    <text evidence="1">The sequence shown here is derived from an EMBL/GenBank/DDBJ whole genome shotgun (WGS) entry which is preliminary data.</text>
</comment>
<gene>
    <name evidence="1" type="ORF">L6164_019614</name>
</gene>